<dbReference type="InterPro" id="IPR002937">
    <property type="entry name" value="Amino_oxidase"/>
</dbReference>
<dbReference type="AlphaFoldDB" id="A0A931H9R7"/>
<dbReference type="SUPFAM" id="SSF51905">
    <property type="entry name" value="FAD/NAD(P)-binding domain"/>
    <property type="match status" value="1"/>
</dbReference>
<dbReference type="InterPro" id="IPR036188">
    <property type="entry name" value="FAD/NAD-bd_sf"/>
</dbReference>
<dbReference type="Gene3D" id="3.50.50.60">
    <property type="entry name" value="FAD/NAD(P)-binding domain"/>
    <property type="match status" value="1"/>
</dbReference>
<evidence type="ECO:0000313" key="2">
    <source>
        <dbReference type="EMBL" id="MBH0111613.1"/>
    </source>
</evidence>
<feature type="domain" description="Amine oxidase" evidence="1">
    <location>
        <begin position="92"/>
        <end position="302"/>
    </location>
</feature>
<reference evidence="2" key="1">
    <citation type="submission" date="2020-11" db="EMBL/GenBank/DDBJ databases">
        <title>Novosphingobium aureum sp. nov., a marine bacterium isolated from sediment of a salt flat.</title>
        <authorList>
            <person name="Yoo Y."/>
            <person name="Kim J.-J."/>
        </authorList>
    </citation>
    <scope>NUCLEOTIDE SEQUENCE</scope>
    <source>
        <strain evidence="2">YJ-S2-02</strain>
    </source>
</reference>
<protein>
    <submittedName>
        <fullName evidence="2">FAD-dependent oxidoreductase</fullName>
    </submittedName>
</protein>
<sequence>MRIGIVGAGIAGLACAERLFGLGDIVLFDKGRRPGGRLTSVVTPTSSWDLGAPFFTARDRAFRAEALRWQEAGWASRWLDGPRDAMVGVPSMATLVAKQSQRFDVRFGVRVQALHREDGRWAIEGEGMREGPFDSLVVAVPAEQAAPLLSLHDLDAARDAASLRSSPCWAVMVEFPHDIGAARHFQTEVGIFSMLACNRSKPERGKGQCWVLHANTLWSQENLECAPADVAARMLTAFAQDLGMELPTPTFLKAHRWRFSRPVEPLDKTIWNPGLKLGACGDWCRAPTIEGAWLSGVRLAESMRGALLDAATAVHGADRA</sequence>
<dbReference type="Gene3D" id="3.90.660.10">
    <property type="match status" value="1"/>
</dbReference>
<keyword evidence="3" id="KW-1185">Reference proteome</keyword>
<evidence type="ECO:0000259" key="1">
    <source>
        <dbReference type="Pfam" id="PF01593"/>
    </source>
</evidence>
<proteinExistence type="predicted"/>
<name>A0A931H9R7_9SPHN</name>
<evidence type="ECO:0000313" key="3">
    <source>
        <dbReference type="Proteomes" id="UP000617634"/>
    </source>
</evidence>
<dbReference type="RefSeq" id="WP_197160067.1">
    <property type="nucleotide sequence ID" value="NZ_JADZGI010000001.1"/>
</dbReference>
<organism evidence="2 3">
    <name type="scientific">Novosphingobium aureum</name>
    <dbReference type="NCBI Taxonomy" id="2792964"/>
    <lineage>
        <taxon>Bacteria</taxon>
        <taxon>Pseudomonadati</taxon>
        <taxon>Pseudomonadota</taxon>
        <taxon>Alphaproteobacteria</taxon>
        <taxon>Sphingomonadales</taxon>
        <taxon>Sphingomonadaceae</taxon>
        <taxon>Novosphingobium</taxon>
    </lineage>
</organism>
<dbReference type="PROSITE" id="PS51257">
    <property type="entry name" value="PROKAR_LIPOPROTEIN"/>
    <property type="match status" value="1"/>
</dbReference>
<dbReference type="Pfam" id="PF13450">
    <property type="entry name" value="NAD_binding_8"/>
    <property type="match status" value="1"/>
</dbReference>
<dbReference type="GO" id="GO:0016491">
    <property type="term" value="F:oxidoreductase activity"/>
    <property type="evidence" value="ECO:0007669"/>
    <property type="project" value="InterPro"/>
</dbReference>
<dbReference type="EMBL" id="JADZGI010000001">
    <property type="protein sequence ID" value="MBH0111613.1"/>
    <property type="molecule type" value="Genomic_DNA"/>
</dbReference>
<dbReference type="Proteomes" id="UP000617634">
    <property type="component" value="Unassembled WGS sequence"/>
</dbReference>
<comment type="caution">
    <text evidence="2">The sequence shown here is derived from an EMBL/GenBank/DDBJ whole genome shotgun (WGS) entry which is preliminary data.</text>
</comment>
<gene>
    <name evidence="2" type="ORF">I5E68_01435</name>
</gene>
<accession>A0A931H9R7</accession>
<dbReference type="Pfam" id="PF01593">
    <property type="entry name" value="Amino_oxidase"/>
    <property type="match status" value="1"/>
</dbReference>
<dbReference type="PANTHER" id="PTHR16128">
    <property type="entry name" value="FAD/NAD(P)-BINDING OXIDOREDUCTASE FAMILY PROTEIN"/>
    <property type="match status" value="1"/>
</dbReference>
<dbReference type="PANTHER" id="PTHR16128:SF5">
    <property type="entry name" value="FAD_NAD(P)-BINDING OXIDOREDUCTASE FAMILY PROTEIN"/>
    <property type="match status" value="1"/>
</dbReference>